<comment type="caution">
    <text evidence="2">The sequence shown here is derived from an EMBL/GenBank/DDBJ whole genome shotgun (WGS) entry which is preliminary data.</text>
</comment>
<sequence length="114" mass="12009">ETAGKGVILINNNNLSADKEPLAKQGLVNKAIKNNEIRVPKIESSVKGVTECNDTSNGPVNDSVDDQQWYEPLRPTVSGSSSSSDEGYEAISVPRASKITPPSPRKTSGVAGNS</sequence>
<dbReference type="Proteomes" id="UP001159405">
    <property type="component" value="Unassembled WGS sequence"/>
</dbReference>
<evidence type="ECO:0000313" key="2">
    <source>
        <dbReference type="EMBL" id="CAH3183918.1"/>
    </source>
</evidence>
<proteinExistence type="predicted"/>
<organism evidence="2 3">
    <name type="scientific">Porites lobata</name>
    <dbReference type="NCBI Taxonomy" id="104759"/>
    <lineage>
        <taxon>Eukaryota</taxon>
        <taxon>Metazoa</taxon>
        <taxon>Cnidaria</taxon>
        <taxon>Anthozoa</taxon>
        <taxon>Hexacorallia</taxon>
        <taxon>Scleractinia</taxon>
        <taxon>Fungiina</taxon>
        <taxon>Poritidae</taxon>
        <taxon>Porites</taxon>
    </lineage>
</organism>
<feature type="non-terminal residue" evidence="2">
    <location>
        <position position="1"/>
    </location>
</feature>
<gene>
    <name evidence="2" type="ORF">PLOB_00029245</name>
</gene>
<feature type="region of interest" description="Disordered" evidence="1">
    <location>
        <begin position="47"/>
        <end position="114"/>
    </location>
</feature>
<accession>A0ABN8S2C0</accession>
<keyword evidence="3" id="KW-1185">Reference proteome</keyword>
<dbReference type="EMBL" id="CALNXK010000369">
    <property type="protein sequence ID" value="CAH3183918.1"/>
    <property type="molecule type" value="Genomic_DNA"/>
</dbReference>
<evidence type="ECO:0000256" key="1">
    <source>
        <dbReference type="SAM" id="MobiDB-lite"/>
    </source>
</evidence>
<reference evidence="2 3" key="1">
    <citation type="submission" date="2022-05" db="EMBL/GenBank/DDBJ databases">
        <authorList>
            <consortium name="Genoscope - CEA"/>
            <person name="William W."/>
        </authorList>
    </citation>
    <scope>NUCLEOTIDE SEQUENCE [LARGE SCALE GENOMIC DNA]</scope>
</reference>
<name>A0ABN8S2C0_9CNID</name>
<feature type="non-terminal residue" evidence="2">
    <location>
        <position position="114"/>
    </location>
</feature>
<evidence type="ECO:0000313" key="3">
    <source>
        <dbReference type="Proteomes" id="UP001159405"/>
    </source>
</evidence>
<protein>
    <submittedName>
        <fullName evidence="2">Uncharacterized protein</fullName>
    </submittedName>
</protein>